<organism evidence="1 2">
    <name type="scientific">Streptomyces viridochromogenes</name>
    <dbReference type="NCBI Taxonomy" id="1938"/>
    <lineage>
        <taxon>Bacteria</taxon>
        <taxon>Bacillati</taxon>
        <taxon>Actinomycetota</taxon>
        <taxon>Actinomycetes</taxon>
        <taxon>Kitasatosporales</taxon>
        <taxon>Streptomycetaceae</taxon>
        <taxon>Streptomyces</taxon>
    </lineage>
</organism>
<gene>
    <name evidence="1" type="ORF">ADK34_24195</name>
</gene>
<sequence>METIASVIAVLGTLLGAVVAGLLQQRLTRRERTEVQAGELRRERLAAITSLVAALSEHRRAMWVREDLRLSGAASAAYEQARAESHATRAAITAPLTAVQILAPSLAESASTAARAAYALRNAADAETLNTRRAAAIEAADRLVHAAGAAL</sequence>
<dbReference type="AlphaFoldDB" id="A0A0L8K2K1"/>
<dbReference type="EMBL" id="LGUP01000316">
    <property type="protein sequence ID" value="KOG20009.1"/>
    <property type="molecule type" value="Genomic_DNA"/>
</dbReference>
<dbReference type="OrthoDB" id="4320274at2"/>
<evidence type="ECO:0000313" key="1">
    <source>
        <dbReference type="EMBL" id="KOG20009.1"/>
    </source>
</evidence>
<accession>A0A0L8K2K1</accession>
<reference evidence="1 2" key="1">
    <citation type="submission" date="2015-06" db="EMBL/GenBank/DDBJ databases">
        <authorList>
            <person name="Hoefler B.C."/>
            <person name="Straight P.D."/>
        </authorList>
    </citation>
    <scope>NUCLEOTIDE SEQUENCE [LARGE SCALE GENOMIC DNA]</scope>
    <source>
        <strain evidence="1 2">NRRL 3427</strain>
    </source>
</reference>
<dbReference type="PATRIC" id="fig|1938.6.peg.5209"/>
<name>A0A0L8K2K1_STRVR</name>
<comment type="caution">
    <text evidence="1">The sequence shown here is derived from an EMBL/GenBank/DDBJ whole genome shotgun (WGS) entry which is preliminary data.</text>
</comment>
<protein>
    <submittedName>
        <fullName evidence="1">Protein kilB</fullName>
    </submittedName>
</protein>
<dbReference type="RefSeq" id="WP_033202924.1">
    <property type="nucleotide sequence ID" value="NZ_LGUP01000316.1"/>
</dbReference>
<evidence type="ECO:0000313" key="2">
    <source>
        <dbReference type="Proteomes" id="UP000037023"/>
    </source>
</evidence>
<proteinExistence type="predicted"/>
<dbReference type="Proteomes" id="UP000037023">
    <property type="component" value="Unassembled WGS sequence"/>
</dbReference>